<dbReference type="InterPro" id="IPR011013">
    <property type="entry name" value="Gal_mutarotase_sf_dom"/>
</dbReference>
<dbReference type="Proteomes" id="UP000626026">
    <property type="component" value="Unassembled WGS sequence"/>
</dbReference>
<dbReference type="EMBL" id="JACTVA010000033">
    <property type="protein sequence ID" value="MBC9208465.1"/>
    <property type="molecule type" value="Genomic_DNA"/>
</dbReference>
<protein>
    <submittedName>
        <fullName evidence="1">Aldose 1-epimerase family protein</fullName>
    </submittedName>
</protein>
<evidence type="ECO:0000313" key="2">
    <source>
        <dbReference type="Proteomes" id="UP000626026"/>
    </source>
</evidence>
<comment type="caution">
    <text evidence="1">The sequence shown here is derived from an EMBL/GenBank/DDBJ whole genome shotgun (WGS) entry which is preliminary data.</text>
</comment>
<evidence type="ECO:0000313" key="1">
    <source>
        <dbReference type="EMBL" id="MBC9208465.1"/>
    </source>
</evidence>
<accession>A0ABR7RQP0</accession>
<name>A0ABR7RQP0_9PROT</name>
<dbReference type="CDD" id="cd09024">
    <property type="entry name" value="Aldose_epim_lacX"/>
    <property type="match status" value="1"/>
</dbReference>
<dbReference type="InterPro" id="IPR014718">
    <property type="entry name" value="GH-type_carb-bd"/>
</dbReference>
<dbReference type="RefSeq" id="WP_187785623.1">
    <property type="nucleotide sequence ID" value="NZ_JACTVA010000033.1"/>
</dbReference>
<dbReference type="InterPro" id="IPR037481">
    <property type="entry name" value="LacX"/>
</dbReference>
<dbReference type="Gene3D" id="2.70.98.10">
    <property type="match status" value="1"/>
</dbReference>
<dbReference type="SUPFAM" id="SSF74650">
    <property type="entry name" value="Galactose mutarotase-like"/>
    <property type="match status" value="1"/>
</dbReference>
<dbReference type="Pfam" id="PF01263">
    <property type="entry name" value="Aldose_epim"/>
    <property type="match status" value="1"/>
</dbReference>
<organism evidence="1 2">
    <name type="scientific">Teichococcus aerophilus</name>
    <dbReference type="NCBI Taxonomy" id="1224513"/>
    <lineage>
        <taxon>Bacteria</taxon>
        <taxon>Pseudomonadati</taxon>
        <taxon>Pseudomonadota</taxon>
        <taxon>Alphaproteobacteria</taxon>
        <taxon>Acetobacterales</taxon>
        <taxon>Roseomonadaceae</taxon>
        <taxon>Roseomonas</taxon>
    </lineage>
</organism>
<dbReference type="InterPro" id="IPR008183">
    <property type="entry name" value="Aldose_1/G6P_1-epimerase"/>
</dbReference>
<proteinExistence type="predicted"/>
<gene>
    <name evidence="1" type="ORF">IBL26_16580</name>
</gene>
<reference evidence="1 2" key="1">
    <citation type="journal article" date="2013" name="Int. J. Syst. Evol. Microbiol.">
        <title>Roseomonas aerophila sp. nov., isolated from air.</title>
        <authorList>
            <person name="Kim S.J."/>
            <person name="Weon H.Y."/>
            <person name="Ahn J.H."/>
            <person name="Hong S.B."/>
            <person name="Seok S.J."/>
            <person name="Whang K.S."/>
            <person name="Kwon S.W."/>
        </authorList>
    </citation>
    <scope>NUCLEOTIDE SEQUENCE [LARGE SCALE GENOMIC DNA]</scope>
    <source>
        <strain evidence="1 2">NBRC 108923</strain>
    </source>
</reference>
<keyword evidence="2" id="KW-1185">Reference proteome</keyword>
<sequence length="296" mass="31779">MSDRHTIGTAAISATIKPEGAELTSLRDSAGEELLWQAGPEWPRHSPVLFPVVGRLAGDTLRHQGQEYRVTQHGFARDSLFAWTERSATRAVLRLVDSAETRAVYPFPFLLEMIYAVEGETLSVAARVTNPGDAVLPCGVGAHPAFRWPLAAGVAKEAHVLEFDTQETGPVLAVEGGLLGEEEKLPFDGRVLPLSPALFAQDALVMPGVASRSVRFVAAGEDGVPARVLTVAWEGYKDLGIWSKPGGAPFLCIEPWFSMASPVGWDGEIADKPGILLLPPGESRDFTWTVRSSDGG</sequence>